<dbReference type="PANTHER" id="PTHR23291:SF50">
    <property type="entry name" value="PROTEIN LIFEGUARD 4"/>
    <property type="match status" value="1"/>
</dbReference>
<feature type="transmembrane region" description="Helical" evidence="6">
    <location>
        <begin position="31"/>
        <end position="50"/>
    </location>
</feature>
<feature type="transmembrane region" description="Helical" evidence="6">
    <location>
        <begin position="117"/>
        <end position="136"/>
    </location>
</feature>
<dbReference type="EMBL" id="JAPFQA010000019">
    <property type="protein sequence ID" value="MCZ8547946.1"/>
    <property type="molecule type" value="Genomic_DNA"/>
</dbReference>
<dbReference type="CDD" id="cd10432">
    <property type="entry name" value="BI-1-like_bacterial"/>
    <property type="match status" value="1"/>
</dbReference>
<organism evidence="7 8">
    <name type="scientific">Mesorhizobium qingshengii</name>
    <dbReference type="NCBI Taxonomy" id="1165689"/>
    <lineage>
        <taxon>Bacteria</taxon>
        <taxon>Pseudomonadati</taxon>
        <taxon>Pseudomonadota</taxon>
        <taxon>Alphaproteobacteria</taxon>
        <taxon>Hyphomicrobiales</taxon>
        <taxon>Phyllobacteriaceae</taxon>
        <taxon>Mesorhizobium</taxon>
    </lineage>
</organism>
<keyword evidence="8" id="KW-1185">Reference proteome</keyword>
<keyword evidence="4 6" id="KW-1133">Transmembrane helix</keyword>
<keyword evidence="3 6" id="KW-0812">Transmembrane</keyword>
<feature type="transmembrane region" description="Helical" evidence="6">
    <location>
        <begin position="173"/>
        <end position="190"/>
    </location>
</feature>
<comment type="subcellular location">
    <subcellularLocation>
        <location evidence="1">Membrane</location>
        <topology evidence="1">Multi-pass membrane protein</topology>
    </subcellularLocation>
</comment>
<dbReference type="InterPro" id="IPR006214">
    <property type="entry name" value="Bax_inhibitor_1-related"/>
</dbReference>
<evidence type="ECO:0000313" key="7">
    <source>
        <dbReference type="EMBL" id="MCZ8547946.1"/>
    </source>
</evidence>
<comment type="caution">
    <text evidence="7">The sequence shown here is derived from an EMBL/GenBank/DDBJ whole genome shotgun (WGS) entry which is preliminary data.</text>
</comment>
<gene>
    <name evidence="7" type="ORF">OOJ09_27530</name>
</gene>
<proteinExistence type="inferred from homology"/>
<name>A0ABT4R278_9HYPH</name>
<feature type="transmembrane region" description="Helical" evidence="6">
    <location>
        <begin position="92"/>
        <end position="111"/>
    </location>
</feature>
<evidence type="ECO:0000256" key="5">
    <source>
        <dbReference type="ARBA" id="ARBA00023136"/>
    </source>
</evidence>
<dbReference type="Proteomes" id="UP001152178">
    <property type="component" value="Unassembled WGS sequence"/>
</dbReference>
<feature type="transmembrane region" description="Helical" evidence="6">
    <location>
        <begin position="148"/>
        <end position="167"/>
    </location>
</feature>
<keyword evidence="5 6" id="KW-0472">Membrane</keyword>
<dbReference type="PANTHER" id="PTHR23291">
    <property type="entry name" value="BAX INHIBITOR-RELATED"/>
    <property type="match status" value="1"/>
</dbReference>
<feature type="transmembrane region" description="Helical" evidence="6">
    <location>
        <begin position="211"/>
        <end position="233"/>
    </location>
</feature>
<accession>A0ABT4R278</accession>
<evidence type="ECO:0000256" key="6">
    <source>
        <dbReference type="RuleBase" id="RU004379"/>
    </source>
</evidence>
<protein>
    <submittedName>
        <fullName evidence="7">Bax inhibitor-1/YccA family protein</fullName>
    </submittedName>
</protein>
<evidence type="ECO:0000256" key="2">
    <source>
        <dbReference type="ARBA" id="ARBA00010350"/>
    </source>
</evidence>
<evidence type="ECO:0000256" key="4">
    <source>
        <dbReference type="ARBA" id="ARBA00022989"/>
    </source>
</evidence>
<feature type="transmembrane region" description="Helical" evidence="6">
    <location>
        <begin position="62"/>
        <end position="80"/>
    </location>
</feature>
<comment type="similarity">
    <text evidence="2 6">Belongs to the BI1 family.</text>
</comment>
<sequence>MVDQHASHATAPTSVGQPAIDAGLRAYMLGVYNYMAGGLLLTGVVAYGAAASGLYQAIAGTAFIWIVLLAPLALVMLLSFRIERMSLGTAQLTFWAYAGLVGLSLSGIFLIYTGASITRVFFIAAATFGAMSLYGYTTRSDLSRFGSFLFMGLIGIVIASLVNIFLASSALQFAISIIGVLVFVGLTAWDTQRIKEIYIEGEDAAVAGKKAIMGALALYLDFLNLFLLMMQLFGDRRR</sequence>
<reference evidence="7" key="1">
    <citation type="submission" date="2022-11" db="EMBL/GenBank/DDBJ databases">
        <authorList>
            <person name="Coimbra C."/>
        </authorList>
    </citation>
    <scope>NUCLEOTIDE SEQUENCE</scope>
    <source>
        <strain evidence="7">Jales19</strain>
    </source>
</reference>
<evidence type="ECO:0000313" key="8">
    <source>
        <dbReference type="Proteomes" id="UP001152178"/>
    </source>
</evidence>
<evidence type="ECO:0000256" key="1">
    <source>
        <dbReference type="ARBA" id="ARBA00004141"/>
    </source>
</evidence>
<dbReference type="RefSeq" id="WP_269908207.1">
    <property type="nucleotide sequence ID" value="NZ_JAPFQA010000019.1"/>
</dbReference>
<evidence type="ECO:0000256" key="3">
    <source>
        <dbReference type="ARBA" id="ARBA00022692"/>
    </source>
</evidence>
<dbReference type="Pfam" id="PF01027">
    <property type="entry name" value="Bax1-I"/>
    <property type="match status" value="1"/>
</dbReference>